<protein>
    <submittedName>
        <fullName evidence="2">Nitrate reductase NapE component</fullName>
    </submittedName>
</protein>
<reference evidence="3 4" key="1">
    <citation type="submission" date="2019-12" db="EMBL/GenBank/DDBJ databases">
        <title>Genomic-based taxomic classification of the family Erythrobacteraceae.</title>
        <authorList>
            <person name="Xu L."/>
        </authorList>
    </citation>
    <scope>NUCLEOTIDE SEQUENCE [LARGE SCALE GENOMIC DNA]</scope>
    <source>
        <strain evidence="3 4">JCM 10282</strain>
    </source>
</reference>
<evidence type="ECO:0000313" key="4">
    <source>
        <dbReference type="Proteomes" id="UP000430021"/>
    </source>
</evidence>
<dbReference type="EMBL" id="JACICE010000002">
    <property type="protein sequence ID" value="MBB3775579.1"/>
    <property type="molecule type" value="Genomic_DNA"/>
</dbReference>
<organism evidence="3 4">
    <name type="scientific">Erythrobacter ramosus</name>
    <dbReference type="NCBI Taxonomy" id="35811"/>
    <lineage>
        <taxon>Bacteria</taxon>
        <taxon>Pseudomonadati</taxon>
        <taxon>Pseudomonadota</taxon>
        <taxon>Alphaproteobacteria</taxon>
        <taxon>Sphingomonadales</taxon>
        <taxon>Erythrobacteraceae</taxon>
        <taxon>Erythrobacter/Porphyrobacter group</taxon>
        <taxon>Erythrobacter</taxon>
    </lineage>
</organism>
<comment type="caution">
    <text evidence="3">The sequence shown here is derived from an EMBL/GenBank/DDBJ whole genome shotgun (WGS) entry which is preliminary data.</text>
</comment>
<reference evidence="2 5" key="2">
    <citation type="submission" date="2020-08" db="EMBL/GenBank/DDBJ databases">
        <title>Genomic Encyclopedia of Type Strains, Phase IV (KMG-IV): sequencing the most valuable type-strain genomes for metagenomic binning, comparative biology and taxonomic classification.</title>
        <authorList>
            <person name="Goeker M."/>
        </authorList>
    </citation>
    <scope>NUCLEOTIDE SEQUENCE [LARGE SCALE GENOMIC DNA]</scope>
    <source>
        <strain evidence="2 5">DSM 8510</strain>
    </source>
</reference>
<feature type="transmembrane region" description="Helical" evidence="1">
    <location>
        <begin position="78"/>
        <end position="100"/>
    </location>
</feature>
<proteinExistence type="predicted"/>
<dbReference type="Proteomes" id="UP000430021">
    <property type="component" value="Unassembled WGS sequence"/>
</dbReference>
<evidence type="ECO:0000313" key="2">
    <source>
        <dbReference type="EMBL" id="MBB3775579.1"/>
    </source>
</evidence>
<dbReference type="RefSeq" id="WP_160761373.1">
    <property type="nucleotide sequence ID" value="NZ_BAAADZ010000010.1"/>
</dbReference>
<keyword evidence="1" id="KW-1133">Transmembrane helix</keyword>
<name>A0A6I4UKE4_9SPHN</name>
<keyword evidence="1" id="KW-0472">Membrane</keyword>
<feature type="transmembrane region" description="Helical" evidence="1">
    <location>
        <begin position="20"/>
        <end position="41"/>
    </location>
</feature>
<evidence type="ECO:0000313" key="5">
    <source>
        <dbReference type="Proteomes" id="UP000548685"/>
    </source>
</evidence>
<gene>
    <name evidence="2" type="ORF">FHS52_001548</name>
    <name evidence="3" type="ORF">GRI59_11965</name>
</gene>
<dbReference type="AlphaFoldDB" id="A0A6I4UKE4"/>
<evidence type="ECO:0000313" key="3">
    <source>
        <dbReference type="EMBL" id="MXP39322.1"/>
    </source>
</evidence>
<dbReference type="Proteomes" id="UP000548685">
    <property type="component" value="Unassembled WGS sequence"/>
</dbReference>
<keyword evidence="5" id="KW-1185">Reference proteome</keyword>
<dbReference type="OrthoDB" id="7597277at2"/>
<sequence>MKTFTEIGALFRQLGPVRFFLLLAAILAPILAYGLIFARLAGNIGWPEDYGFTCRRKCMFVHMWHSHKLVTDGTSAELALFAFIWFIPAMVVAVSIAFFFKRWLKQRRARIRPMDAD</sequence>
<evidence type="ECO:0000256" key="1">
    <source>
        <dbReference type="SAM" id="Phobius"/>
    </source>
</evidence>
<accession>A0A6I4UKE4</accession>
<keyword evidence="1" id="KW-0812">Transmembrane</keyword>
<dbReference type="EMBL" id="WTYB01000002">
    <property type="protein sequence ID" value="MXP39322.1"/>
    <property type="molecule type" value="Genomic_DNA"/>
</dbReference>